<feature type="non-terminal residue" evidence="1">
    <location>
        <position position="38"/>
    </location>
</feature>
<accession>A0A382TWV7</accession>
<sequence>MGNSLRMVGLVLAAILPFLMAPAQGAASGRPNILLVTV</sequence>
<dbReference type="EMBL" id="UINC01139528">
    <property type="protein sequence ID" value="SVD26127.1"/>
    <property type="molecule type" value="Genomic_DNA"/>
</dbReference>
<gene>
    <name evidence="1" type="ORF">METZ01_LOCUS378981</name>
</gene>
<evidence type="ECO:0000313" key="1">
    <source>
        <dbReference type="EMBL" id="SVD26127.1"/>
    </source>
</evidence>
<reference evidence="1" key="1">
    <citation type="submission" date="2018-05" db="EMBL/GenBank/DDBJ databases">
        <authorList>
            <person name="Lanie J.A."/>
            <person name="Ng W.-L."/>
            <person name="Kazmierczak K.M."/>
            <person name="Andrzejewski T.M."/>
            <person name="Davidsen T.M."/>
            <person name="Wayne K.J."/>
            <person name="Tettelin H."/>
            <person name="Glass J.I."/>
            <person name="Rusch D."/>
            <person name="Podicherti R."/>
            <person name="Tsui H.-C.T."/>
            <person name="Winkler M.E."/>
        </authorList>
    </citation>
    <scope>NUCLEOTIDE SEQUENCE</scope>
</reference>
<proteinExistence type="predicted"/>
<name>A0A382TWV7_9ZZZZ</name>
<dbReference type="AlphaFoldDB" id="A0A382TWV7"/>
<organism evidence="1">
    <name type="scientific">marine metagenome</name>
    <dbReference type="NCBI Taxonomy" id="408172"/>
    <lineage>
        <taxon>unclassified sequences</taxon>
        <taxon>metagenomes</taxon>
        <taxon>ecological metagenomes</taxon>
    </lineage>
</organism>
<protein>
    <submittedName>
        <fullName evidence="1">Uncharacterized protein</fullName>
    </submittedName>
</protein>